<sequence>MRGPQAIPTVAEALLTRGQAADHARSAGADSDQRAQAVRSLIRAQLRLALLLGVGFFTAVVLTSLLLVTTGLGAITLWGVPLSWAVPGVGFFPVLLGLAWYYRRRAEANERLWAEVLGLDLRSPAPQAPR</sequence>
<feature type="transmembrane region" description="Helical" evidence="1">
    <location>
        <begin position="84"/>
        <end position="102"/>
    </location>
</feature>
<comment type="caution">
    <text evidence="2">The sequence shown here is derived from an EMBL/GenBank/DDBJ whole genome shotgun (WGS) entry which is preliminary data.</text>
</comment>
<evidence type="ECO:0000313" key="2">
    <source>
        <dbReference type="EMBL" id="PRZ15672.1"/>
    </source>
</evidence>
<feature type="transmembrane region" description="Helical" evidence="1">
    <location>
        <begin position="48"/>
        <end position="78"/>
    </location>
</feature>
<dbReference type="OrthoDB" id="5186135at2"/>
<evidence type="ECO:0000313" key="3">
    <source>
        <dbReference type="Proteomes" id="UP000238217"/>
    </source>
</evidence>
<proteinExistence type="predicted"/>
<organism evidence="2 3">
    <name type="scientific">Nesterenkonia sandarakina</name>
    <dbReference type="NCBI Taxonomy" id="272918"/>
    <lineage>
        <taxon>Bacteria</taxon>
        <taxon>Bacillati</taxon>
        <taxon>Actinomycetota</taxon>
        <taxon>Actinomycetes</taxon>
        <taxon>Micrococcales</taxon>
        <taxon>Micrococcaceae</taxon>
        <taxon>Nesterenkonia</taxon>
    </lineage>
</organism>
<evidence type="ECO:0000256" key="1">
    <source>
        <dbReference type="SAM" id="Phobius"/>
    </source>
</evidence>
<gene>
    <name evidence="2" type="ORF">BCL67_108133</name>
</gene>
<keyword evidence="1" id="KW-0472">Membrane</keyword>
<dbReference type="AlphaFoldDB" id="A0A2T0YKE9"/>
<dbReference type="EMBL" id="PVTY01000008">
    <property type="protein sequence ID" value="PRZ15672.1"/>
    <property type="molecule type" value="Genomic_DNA"/>
</dbReference>
<keyword evidence="1" id="KW-1133">Transmembrane helix</keyword>
<accession>A0A2T0YKE9</accession>
<keyword evidence="3" id="KW-1185">Reference proteome</keyword>
<name>A0A2T0YKE9_9MICC</name>
<reference evidence="2 3" key="1">
    <citation type="submission" date="2018-03" db="EMBL/GenBank/DDBJ databases">
        <title>Comparative analysis of microorganisms from saline springs in Andes Mountain Range, Colombia.</title>
        <authorList>
            <person name="Rubin E."/>
        </authorList>
    </citation>
    <scope>NUCLEOTIDE SEQUENCE [LARGE SCALE GENOMIC DNA]</scope>
    <source>
        <strain evidence="2 3">CG 35</strain>
    </source>
</reference>
<dbReference type="Proteomes" id="UP000238217">
    <property type="component" value="Unassembled WGS sequence"/>
</dbReference>
<protein>
    <submittedName>
        <fullName evidence="2">Uncharacterized protein</fullName>
    </submittedName>
</protein>
<keyword evidence="1" id="KW-0812">Transmembrane</keyword>
<dbReference type="RefSeq" id="WP_106122961.1">
    <property type="nucleotide sequence ID" value="NZ_PVTY01000008.1"/>
</dbReference>